<feature type="compositionally biased region" description="Basic and acidic residues" evidence="1">
    <location>
        <begin position="82"/>
        <end position="91"/>
    </location>
</feature>
<feature type="compositionally biased region" description="Low complexity" evidence="1">
    <location>
        <begin position="21"/>
        <end position="43"/>
    </location>
</feature>
<accession>A0AAJ2URI5</accession>
<dbReference type="Proteomes" id="UP001273589">
    <property type="component" value="Unassembled WGS sequence"/>
</dbReference>
<evidence type="ECO:0000256" key="1">
    <source>
        <dbReference type="SAM" id="MobiDB-lite"/>
    </source>
</evidence>
<name>A0AAJ2URI5_9ACTN</name>
<organism evidence="2 3">
    <name type="scientific">Streptomyces europaeiscabiei</name>
    <dbReference type="NCBI Taxonomy" id="146819"/>
    <lineage>
        <taxon>Bacteria</taxon>
        <taxon>Bacillati</taxon>
        <taxon>Actinomycetota</taxon>
        <taxon>Actinomycetes</taxon>
        <taxon>Kitasatosporales</taxon>
        <taxon>Streptomycetaceae</taxon>
        <taxon>Streptomyces</taxon>
    </lineage>
</organism>
<gene>
    <name evidence="2" type="ORF">PV367_38620</name>
</gene>
<evidence type="ECO:0000313" key="3">
    <source>
        <dbReference type="Proteomes" id="UP001273589"/>
    </source>
</evidence>
<reference evidence="2" key="1">
    <citation type="journal article" date="2023" name="Microb. Genom.">
        <title>Mesoterricola silvestris gen. nov., sp. nov., Mesoterricola sediminis sp. nov., Geothrix oryzae sp. nov., Geothrix edaphica sp. nov., Geothrix rubra sp. nov., and Geothrix limicola sp. nov., six novel members of Acidobacteriota isolated from soils.</title>
        <authorList>
            <person name="Weisberg A.J."/>
            <person name="Pearce E."/>
            <person name="Kramer C.G."/>
            <person name="Chang J.H."/>
            <person name="Clarke C.R."/>
        </authorList>
    </citation>
    <scope>NUCLEOTIDE SEQUENCE</scope>
    <source>
        <strain evidence="2">ND06-05F</strain>
    </source>
</reference>
<protein>
    <submittedName>
        <fullName evidence="2">Uncharacterized protein</fullName>
    </submittedName>
</protein>
<evidence type="ECO:0000313" key="2">
    <source>
        <dbReference type="EMBL" id="MDX3135581.1"/>
    </source>
</evidence>
<dbReference type="EMBL" id="JARAWN010000424">
    <property type="protein sequence ID" value="MDX3135581.1"/>
    <property type="molecule type" value="Genomic_DNA"/>
</dbReference>
<feature type="compositionally biased region" description="Low complexity" evidence="1">
    <location>
        <begin position="57"/>
        <end position="66"/>
    </location>
</feature>
<comment type="caution">
    <text evidence="2">The sequence shown here is derived from an EMBL/GenBank/DDBJ whole genome shotgun (WGS) entry which is preliminary data.</text>
</comment>
<proteinExistence type="predicted"/>
<feature type="compositionally biased region" description="Pro residues" evidence="1">
    <location>
        <begin position="97"/>
        <end position="111"/>
    </location>
</feature>
<sequence length="111" mass="11384">MTVALVVGGVHLAEDRERTASAEARSAWADTGARGAGAPRAQASLHFTTPPPDEPARAASPSTAPRQDARPTERTVPARSAEPTRRTEPAERASPGPAGPEGPTPTAPTCL</sequence>
<dbReference type="RefSeq" id="WP_319698089.1">
    <property type="nucleotide sequence ID" value="NZ_JARAWN010000424.1"/>
</dbReference>
<feature type="region of interest" description="Disordered" evidence="1">
    <location>
        <begin position="1"/>
        <end position="111"/>
    </location>
</feature>
<dbReference type="AlphaFoldDB" id="A0AAJ2URI5"/>